<dbReference type="InterPro" id="IPR008869">
    <property type="entry name" value="MlaC/ttg2D"/>
</dbReference>
<keyword evidence="1" id="KW-0732">Signal</keyword>
<dbReference type="PANTHER" id="PTHR36573:SF1">
    <property type="entry name" value="INTERMEMBRANE PHOSPHOLIPID TRANSPORT SYSTEM BINDING PROTEIN MLAC"/>
    <property type="match status" value="1"/>
</dbReference>
<gene>
    <name evidence="2" type="ORF">V6X73_08030</name>
</gene>
<dbReference type="Pfam" id="PF05494">
    <property type="entry name" value="MlaC"/>
    <property type="match status" value="1"/>
</dbReference>
<evidence type="ECO:0000313" key="3">
    <source>
        <dbReference type="Proteomes" id="UP001556709"/>
    </source>
</evidence>
<evidence type="ECO:0000256" key="1">
    <source>
        <dbReference type="SAM" id="SignalP"/>
    </source>
</evidence>
<dbReference type="Gene3D" id="3.10.450.710">
    <property type="entry name" value="Tgt2/MlaC"/>
    <property type="match status" value="1"/>
</dbReference>
<feature type="signal peptide" evidence="1">
    <location>
        <begin position="1"/>
        <end position="28"/>
    </location>
</feature>
<proteinExistence type="predicted"/>
<reference evidence="2 3" key="1">
    <citation type="submission" date="2024-02" db="EMBL/GenBank/DDBJ databases">
        <title>New especies of Spiribacter isolated from saline water.</title>
        <authorList>
            <person name="Leon M.J."/>
            <person name="De La Haba R."/>
            <person name="Sanchez-Porro C."/>
            <person name="Ventosa A."/>
        </authorList>
    </citation>
    <scope>NUCLEOTIDE SEQUENCE [LARGE SCALE GENOMIC DNA]</scope>
    <source>
        <strain evidence="3">ag22IC6-390</strain>
    </source>
</reference>
<keyword evidence="3" id="KW-1185">Reference proteome</keyword>
<comment type="caution">
    <text evidence="2">The sequence shown here is derived from an EMBL/GenBank/DDBJ whole genome shotgun (WGS) entry which is preliminary data.</text>
</comment>
<accession>A0ABV3TDF4</accession>
<dbReference type="InterPro" id="IPR042245">
    <property type="entry name" value="Tgt2/MlaC_sf"/>
</dbReference>
<protein>
    <submittedName>
        <fullName evidence="2">ABC transporter substrate-binding protein</fullName>
    </submittedName>
</protein>
<dbReference type="RefSeq" id="WP_367959372.1">
    <property type="nucleotide sequence ID" value="NZ_JBAKFK010000004.1"/>
</dbReference>
<dbReference type="PANTHER" id="PTHR36573">
    <property type="entry name" value="INTERMEMBRANE PHOSPHOLIPID TRANSPORT SYSTEM BINDING PROTEIN MLAC"/>
    <property type="match status" value="1"/>
</dbReference>
<evidence type="ECO:0000313" key="2">
    <source>
        <dbReference type="EMBL" id="MEX0469672.1"/>
    </source>
</evidence>
<feature type="chain" id="PRO_5046278556" evidence="1">
    <location>
        <begin position="29"/>
        <end position="235"/>
    </location>
</feature>
<dbReference type="Proteomes" id="UP001556709">
    <property type="component" value="Unassembled WGS sequence"/>
</dbReference>
<dbReference type="EMBL" id="JBAKFM010000004">
    <property type="protein sequence ID" value="MEX0469672.1"/>
    <property type="molecule type" value="Genomic_DNA"/>
</dbReference>
<name>A0ABV3TDF4_9GAMM</name>
<sequence length="235" mass="25230">MGQIRATLLMLAAAILATGGAASGVAAASTGDGTPRGLAPEAVVEKVVTDALQTIAEQHERIQADRDSARAIFDERILPFVDTQVMARFVMGPAARQAQPGEIERLESALARRIGNLYAGALQRYTREAVDFASEGEVALRTVTQDDRRAVIAANVRGPHVDDMTLRIQLYHRDDRWRVFDIETSGVSILLVFRDALQSAGRNGDVDAMIAALEDGAVDVDSAWQSGSDPADTTD</sequence>
<organism evidence="2 3">
    <name type="scientific">Spiribacter pallidus</name>
    <dbReference type="NCBI Taxonomy" id="1987936"/>
    <lineage>
        <taxon>Bacteria</taxon>
        <taxon>Pseudomonadati</taxon>
        <taxon>Pseudomonadota</taxon>
        <taxon>Gammaproteobacteria</taxon>
        <taxon>Chromatiales</taxon>
        <taxon>Ectothiorhodospiraceae</taxon>
        <taxon>Spiribacter</taxon>
    </lineage>
</organism>